<evidence type="ECO:0000313" key="4">
    <source>
        <dbReference type="Proteomes" id="UP000266178"/>
    </source>
</evidence>
<dbReference type="PROSITE" id="PS01047">
    <property type="entry name" value="HMA_1"/>
    <property type="match status" value="1"/>
</dbReference>
<reference evidence="3 4" key="1">
    <citation type="submission" date="2018-08" db="EMBL/GenBank/DDBJ databases">
        <title>Meiothermus granaticius genome AF-68 sequencing project.</title>
        <authorList>
            <person name="Da Costa M.S."/>
            <person name="Albuquerque L."/>
            <person name="Raposo P."/>
            <person name="Froufe H.J.C."/>
            <person name="Barroso C.S."/>
            <person name="Egas C."/>
        </authorList>
    </citation>
    <scope>NUCLEOTIDE SEQUENCE [LARGE SCALE GENOMIC DNA]</scope>
    <source>
        <strain evidence="3 4">AF-68</strain>
    </source>
</reference>
<dbReference type="CDD" id="cd00371">
    <property type="entry name" value="HMA"/>
    <property type="match status" value="1"/>
</dbReference>
<gene>
    <name evidence="3" type="primary">copZ_2</name>
    <name evidence="3" type="ORF">Mgrana_00864</name>
</gene>
<name>A0A399F9A2_9DEIN</name>
<dbReference type="InterPro" id="IPR017969">
    <property type="entry name" value="Heavy-metal-associated_CS"/>
</dbReference>
<dbReference type="GO" id="GO:0046872">
    <property type="term" value="F:metal ion binding"/>
    <property type="evidence" value="ECO:0007669"/>
    <property type="project" value="UniProtKB-KW"/>
</dbReference>
<dbReference type="EMBL" id="QWLB01000008">
    <property type="protein sequence ID" value="RIH93237.1"/>
    <property type="molecule type" value="Genomic_DNA"/>
</dbReference>
<sequence>MIRLKVEGMSCNHCKLSVEKALKGVPGVEGAEVNLAQGTAQVYGTPQLEPLLEAVRAEGYEAEVLR</sequence>
<keyword evidence="1" id="KW-0479">Metal-binding</keyword>
<dbReference type="SUPFAM" id="SSF55008">
    <property type="entry name" value="HMA, heavy metal-associated domain"/>
    <property type="match status" value="1"/>
</dbReference>
<dbReference type="InterPro" id="IPR006121">
    <property type="entry name" value="HMA_dom"/>
</dbReference>
<feature type="domain" description="HMA" evidence="2">
    <location>
        <begin position="1"/>
        <end position="63"/>
    </location>
</feature>
<organism evidence="3 4">
    <name type="scientific">Meiothermus granaticius NBRC 107808</name>
    <dbReference type="NCBI Taxonomy" id="1227551"/>
    <lineage>
        <taxon>Bacteria</taxon>
        <taxon>Thermotogati</taxon>
        <taxon>Deinococcota</taxon>
        <taxon>Deinococci</taxon>
        <taxon>Thermales</taxon>
        <taxon>Thermaceae</taxon>
        <taxon>Meiothermus</taxon>
    </lineage>
</organism>
<dbReference type="PROSITE" id="PS50846">
    <property type="entry name" value="HMA_2"/>
    <property type="match status" value="1"/>
</dbReference>
<protein>
    <submittedName>
        <fullName evidence="3">Copper chaperone CopZ</fullName>
    </submittedName>
</protein>
<evidence type="ECO:0000256" key="1">
    <source>
        <dbReference type="ARBA" id="ARBA00022723"/>
    </source>
</evidence>
<keyword evidence="4" id="KW-1185">Reference proteome</keyword>
<dbReference type="RefSeq" id="WP_119356407.1">
    <property type="nucleotide sequence ID" value="NZ_BJXM01000004.1"/>
</dbReference>
<dbReference type="Gene3D" id="3.30.70.100">
    <property type="match status" value="1"/>
</dbReference>
<accession>A0A399F9A2</accession>
<evidence type="ECO:0000313" key="3">
    <source>
        <dbReference type="EMBL" id="RIH93237.1"/>
    </source>
</evidence>
<dbReference type="Pfam" id="PF00403">
    <property type="entry name" value="HMA"/>
    <property type="match status" value="1"/>
</dbReference>
<dbReference type="Proteomes" id="UP000266178">
    <property type="component" value="Unassembled WGS sequence"/>
</dbReference>
<evidence type="ECO:0000259" key="2">
    <source>
        <dbReference type="PROSITE" id="PS50846"/>
    </source>
</evidence>
<comment type="caution">
    <text evidence="3">The sequence shown here is derived from an EMBL/GenBank/DDBJ whole genome shotgun (WGS) entry which is preliminary data.</text>
</comment>
<proteinExistence type="predicted"/>
<dbReference type="AlphaFoldDB" id="A0A399F9A2"/>
<dbReference type="InterPro" id="IPR036163">
    <property type="entry name" value="HMA_dom_sf"/>
</dbReference>
<dbReference type="OrthoDB" id="9813965at2"/>